<evidence type="ECO:0000313" key="3">
    <source>
        <dbReference type="Proteomes" id="UP001519535"/>
    </source>
</evidence>
<protein>
    <recommendedName>
        <fullName evidence="4">Porin</fullName>
    </recommendedName>
</protein>
<keyword evidence="3" id="KW-1185">Reference proteome</keyword>
<dbReference type="EMBL" id="JAHCLR010000025">
    <property type="protein sequence ID" value="MBS9534512.1"/>
    <property type="molecule type" value="Genomic_DNA"/>
</dbReference>
<feature type="signal peptide" evidence="1">
    <location>
        <begin position="1"/>
        <end position="26"/>
    </location>
</feature>
<feature type="chain" id="PRO_5046778746" description="Porin" evidence="1">
    <location>
        <begin position="27"/>
        <end position="201"/>
    </location>
</feature>
<gene>
    <name evidence="2" type="ORF">KIH27_13040</name>
</gene>
<sequence>MDIRKIGVVGAFAAGAALALAPLAAAETETPAFDWAPVLNSQIQSMNWLFATGASLGGFGSDDFVQVGTGKVADGGEAFDTILKSTILGDDDNTNNLFGSFLGGVNWEDQFGSTIGSFHVFNGALVQFTDASNVLLYALVNDGAQIDAADASNYLFGNAGGTMGWDAALSGDSVWADASNFMENGINDMMGYWGLDSIDFS</sequence>
<evidence type="ECO:0000313" key="2">
    <source>
        <dbReference type="EMBL" id="MBS9534512.1"/>
    </source>
</evidence>
<organism evidence="2 3">
    <name type="scientific">Mycolicibacter acidiphilus</name>
    <dbReference type="NCBI Taxonomy" id="2835306"/>
    <lineage>
        <taxon>Bacteria</taxon>
        <taxon>Bacillati</taxon>
        <taxon>Actinomycetota</taxon>
        <taxon>Actinomycetes</taxon>
        <taxon>Mycobacteriales</taxon>
        <taxon>Mycobacteriaceae</taxon>
        <taxon>Mycolicibacter</taxon>
    </lineage>
</organism>
<dbReference type="Proteomes" id="UP001519535">
    <property type="component" value="Unassembled WGS sequence"/>
</dbReference>
<accession>A0ABS5RJN3</accession>
<keyword evidence="1" id="KW-0732">Signal</keyword>
<proteinExistence type="predicted"/>
<comment type="caution">
    <text evidence="2">The sequence shown here is derived from an EMBL/GenBank/DDBJ whole genome shotgun (WGS) entry which is preliminary data.</text>
</comment>
<name>A0ABS5RJN3_9MYCO</name>
<reference evidence="2 3" key="1">
    <citation type="submission" date="2021-05" db="EMBL/GenBank/DDBJ databases">
        <title>Mycobacterium acidophilum sp. nov., an extremely acid-tolerant member of the genus Mycobacterium.</title>
        <authorList>
            <person name="Xia J."/>
        </authorList>
    </citation>
    <scope>NUCLEOTIDE SEQUENCE [LARGE SCALE GENOMIC DNA]</scope>
    <source>
        <strain evidence="2 3">M1</strain>
    </source>
</reference>
<dbReference type="RefSeq" id="WP_214093384.1">
    <property type="nucleotide sequence ID" value="NZ_JAHCLR010000025.1"/>
</dbReference>
<evidence type="ECO:0008006" key="4">
    <source>
        <dbReference type="Google" id="ProtNLM"/>
    </source>
</evidence>
<evidence type="ECO:0000256" key="1">
    <source>
        <dbReference type="SAM" id="SignalP"/>
    </source>
</evidence>